<dbReference type="PANTHER" id="PTHR48070:SF4">
    <property type="entry name" value="ESTERASE ALNB"/>
    <property type="match status" value="1"/>
</dbReference>
<feature type="domain" description="Serine hydrolase" evidence="2">
    <location>
        <begin position="2"/>
        <end position="239"/>
    </location>
</feature>
<protein>
    <submittedName>
        <fullName evidence="3">Oxidoreductase</fullName>
    </submittedName>
</protein>
<dbReference type="PANTHER" id="PTHR48070">
    <property type="entry name" value="ESTERASE OVCA2"/>
    <property type="match status" value="1"/>
</dbReference>
<organism evidence="3 4">
    <name type="scientific">Colletotrichum tofieldiae</name>
    <dbReference type="NCBI Taxonomy" id="708197"/>
    <lineage>
        <taxon>Eukaryota</taxon>
        <taxon>Fungi</taxon>
        <taxon>Dikarya</taxon>
        <taxon>Ascomycota</taxon>
        <taxon>Pezizomycotina</taxon>
        <taxon>Sordariomycetes</taxon>
        <taxon>Hypocreomycetidae</taxon>
        <taxon>Glomerellales</taxon>
        <taxon>Glomerellaceae</taxon>
        <taxon>Colletotrichum</taxon>
        <taxon>Colletotrichum spaethianum species complex</taxon>
    </lineage>
</organism>
<proteinExistence type="predicted"/>
<accession>A0A161W354</accession>
<dbReference type="InterPro" id="IPR029058">
    <property type="entry name" value="AB_hydrolase_fold"/>
</dbReference>
<dbReference type="Proteomes" id="UP000076552">
    <property type="component" value="Unassembled WGS sequence"/>
</dbReference>
<keyword evidence="4" id="KW-1185">Reference proteome</keyword>
<gene>
    <name evidence="3" type="ORF">CT0861_04099</name>
</gene>
<dbReference type="InterPro" id="IPR005645">
    <property type="entry name" value="FSH-like_dom"/>
</dbReference>
<dbReference type="AlphaFoldDB" id="A0A161W354"/>
<dbReference type="Pfam" id="PF03959">
    <property type="entry name" value="FSH1"/>
    <property type="match status" value="1"/>
</dbReference>
<evidence type="ECO:0000256" key="1">
    <source>
        <dbReference type="ARBA" id="ARBA00022801"/>
    </source>
</evidence>
<evidence type="ECO:0000259" key="2">
    <source>
        <dbReference type="Pfam" id="PF03959"/>
    </source>
</evidence>
<sequence length="257" mass="28496">MRFLCLHGMGTNSDVYEAQLAPIIAQLDPAHEFVFVDGLINCEPADKVDAIFPGPFSCYYDKPVLGQLQQAYNVIYEVIQEDGPFDGVFGFSQGGALAASFILHHQAVNPYAPDIFKLAVFTCASLPFDPESHLREDKYHATICPETGAVRVRNWVAGERVEALQINGFLRDANPSDVVLRRYHPAREKARILVPTVHIMGARDPFCPQSRLLVELCSGPVEIVAHQQGHQLPRDLAFARKAASSIENCIHRALSRC</sequence>
<comment type="caution">
    <text evidence="3">The sequence shown here is derived from an EMBL/GenBank/DDBJ whole genome shotgun (WGS) entry which is preliminary data.</text>
</comment>
<dbReference type="GO" id="GO:0016787">
    <property type="term" value="F:hydrolase activity"/>
    <property type="evidence" value="ECO:0007669"/>
    <property type="project" value="UniProtKB-KW"/>
</dbReference>
<name>A0A161W354_9PEZI</name>
<dbReference type="EMBL" id="LFIV01000004">
    <property type="protein sequence ID" value="KZL78028.1"/>
    <property type="molecule type" value="Genomic_DNA"/>
</dbReference>
<dbReference type="SUPFAM" id="SSF53474">
    <property type="entry name" value="alpha/beta-Hydrolases"/>
    <property type="match status" value="1"/>
</dbReference>
<dbReference type="GO" id="GO:0005634">
    <property type="term" value="C:nucleus"/>
    <property type="evidence" value="ECO:0007669"/>
    <property type="project" value="TreeGrafter"/>
</dbReference>
<dbReference type="GO" id="GO:0019748">
    <property type="term" value="P:secondary metabolic process"/>
    <property type="evidence" value="ECO:0007669"/>
    <property type="project" value="TreeGrafter"/>
</dbReference>
<reference evidence="3 4" key="1">
    <citation type="submission" date="2015-06" db="EMBL/GenBank/DDBJ databases">
        <title>Survival trade-offs in plant roots during colonization by closely related pathogenic and mutualistic fungi.</title>
        <authorList>
            <person name="Hacquard S."/>
            <person name="Kracher B."/>
            <person name="Hiruma K."/>
            <person name="Weinman A."/>
            <person name="Muench P."/>
            <person name="Garrido Oter R."/>
            <person name="Ver Loren van Themaat E."/>
            <person name="Dallerey J.-F."/>
            <person name="Damm U."/>
            <person name="Henrissat B."/>
            <person name="Lespinet O."/>
            <person name="Thon M."/>
            <person name="Kemen E."/>
            <person name="McHardy A.C."/>
            <person name="Schulze-Lefert P."/>
            <person name="O'Connell R.J."/>
        </authorList>
    </citation>
    <scope>NUCLEOTIDE SEQUENCE [LARGE SCALE GENOMIC DNA]</scope>
    <source>
        <strain evidence="3 4">0861</strain>
    </source>
</reference>
<dbReference type="InterPro" id="IPR050593">
    <property type="entry name" value="LovG"/>
</dbReference>
<evidence type="ECO:0000313" key="3">
    <source>
        <dbReference type="EMBL" id="KZL78028.1"/>
    </source>
</evidence>
<keyword evidence="1" id="KW-0378">Hydrolase</keyword>
<dbReference type="GO" id="GO:0005737">
    <property type="term" value="C:cytoplasm"/>
    <property type="evidence" value="ECO:0007669"/>
    <property type="project" value="TreeGrafter"/>
</dbReference>
<dbReference type="Gene3D" id="3.40.50.1820">
    <property type="entry name" value="alpha/beta hydrolase"/>
    <property type="match status" value="1"/>
</dbReference>
<evidence type="ECO:0000313" key="4">
    <source>
        <dbReference type="Proteomes" id="UP000076552"/>
    </source>
</evidence>
<dbReference type="STRING" id="708197.A0A161W354"/>